<comment type="caution">
    <text evidence="2">The sequence shown here is derived from an EMBL/GenBank/DDBJ whole genome shotgun (WGS) entry which is preliminary data.</text>
</comment>
<dbReference type="Pfam" id="PF12697">
    <property type="entry name" value="Abhydrolase_6"/>
    <property type="match status" value="1"/>
</dbReference>
<keyword evidence="2" id="KW-0378">Hydrolase</keyword>
<name>A0A0G0Z2P7_9BACT</name>
<dbReference type="InterPro" id="IPR000073">
    <property type="entry name" value="AB_hydrolase_1"/>
</dbReference>
<dbReference type="GO" id="GO:0016020">
    <property type="term" value="C:membrane"/>
    <property type="evidence" value="ECO:0007669"/>
    <property type="project" value="TreeGrafter"/>
</dbReference>
<proteinExistence type="predicted"/>
<dbReference type="PANTHER" id="PTHR43798:SF33">
    <property type="entry name" value="HYDROLASE, PUTATIVE (AFU_ORTHOLOGUE AFUA_2G14860)-RELATED"/>
    <property type="match status" value="1"/>
</dbReference>
<feature type="domain" description="AB hydrolase-1" evidence="1">
    <location>
        <begin position="23"/>
        <end position="230"/>
    </location>
</feature>
<dbReference type="PRINTS" id="PR00111">
    <property type="entry name" value="ABHYDROLASE"/>
</dbReference>
<dbReference type="AlphaFoldDB" id="A0A0G0Z2P7"/>
<dbReference type="InterPro" id="IPR029058">
    <property type="entry name" value="AB_hydrolase_fold"/>
</dbReference>
<evidence type="ECO:0000313" key="2">
    <source>
        <dbReference type="EMBL" id="KKS43042.1"/>
    </source>
</evidence>
<evidence type="ECO:0000313" key="3">
    <source>
        <dbReference type="Proteomes" id="UP000033854"/>
    </source>
</evidence>
<dbReference type="SUPFAM" id="SSF53474">
    <property type="entry name" value="alpha/beta-Hydrolases"/>
    <property type="match status" value="1"/>
</dbReference>
<gene>
    <name evidence="2" type="ORF">UV06_C0003G0043</name>
</gene>
<dbReference type="GO" id="GO:0016787">
    <property type="term" value="F:hydrolase activity"/>
    <property type="evidence" value="ECO:0007669"/>
    <property type="project" value="UniProtKB-KW"/>
</dbReference>
<protein>
    <submittedName>
        <fullName evidence="2">Alpha/beta hydrolase fold protein</fullName>
    </submittedName>
</protein>
<sequence>MQKVINDILTNYQIVHPQEKHTLLILHGWGQSSLNWQNTLDNLPPGITGIALDLPSFGGTQPLPNNPGVPEYSNFVKSFIDKQKLKNVTLLGHSFGGQIAVDFSLRFPKLISHLILVSPACIRKLHPGKKSQLAKAAKPLLKVLTPGLYDHIFKRIASENYLKSTPTQREILNKILYQDYSSKIKDISIPTSIIWGEKDTTIPYSGKLLAAKIPNSHLHVLYGADHSPHVTFFPKFIFLLNTIIENHVHQTI</sequence>
<reference evidence="2 3" key="1">
    <citation type="journal article" date="2015" name="Nature">
        <title>rRNA introns, odd ribosomes, and small enigmatic genomes across a large radiation of phyla.</title>
        <authorList>
            <person name="Brown C.T."/>
            <person name="Hug L.A."/>
            <person name="Thomas B.C."/>
            <person name="Sharon I."/>
            <person name="Castelle C.J."/>
            <person name="Singh A."/>
            <person name="Wilkins M.J."/>
            <person name="Williams K.H."/>
            <person name="Banfield J.F."/>
        </authorList>
    </citation>
    <scope>NUCLEOTIDE SEQUENCE [LARGE SCALE GENOMIC DNA]</scope>
</reference>
<accession>A0A0G0Z2P7</accession>
<dbReference type="InterPro" id="IPR050266">
    <property type="entry name" value="AB_hydrolase_sf"/>
</dbReference>
<dbReference type="Proteomes" id="UP000033854">
    <property type="component" value="Unassembled WGS sequence"/>
</dbReference>
<evidence type="ECO:0000259" key="1">
    <source>
        <dbReference type="Pfam" id="PF12697"/>
    </source>
</evidence>
<dbReference type="Gene3D" id="3.40.50.1820">
    <property type="entry name" value="alpha/beta hydrolase"/>
    <property type="match status" value="1"/>
</dbReference>
<organism evidence="2 3">
    <name type="scientific">Candidatus Collierbacteria bacterium GW2011_GWA2_42_17</name>
    <dbReference type="NCBI Taxonomy" id="1618378"/>
    <lineage>
        <taxon>Bacteria</taxon>
        <taxon>Candidatus Collieribacteriota</taxon>
    </lineage>
</organism>
<dbReference type="PANTHER" id="PTHR43798">
    <property type="entry name" value="MONOACYLGLYCEROL LIPASE"/>
    <property type="match status" value="1"/>
</dbReference>
<dbReference type="EMBL" id="LCDA01000003">
    <property type="protein sequence ID" value="KKS43042.1"/>
    <property type="molecule type" value="Genomic_DNA"/>
</dbReference>